<evidence type="ECO:0000313" key="1">
    <source>
        <dbReference type="EMBL" id="TNN44082.1"/>
    </source>
</evidence>
<proteinExistence type="predicted"/>
<keyword evidence="2" id="KW-1185">Reference proteome</keyword>
<dbReference type="EMBL" id="SRLO01000924">
    <property type="protein sequence ID" value="TNN44082.1"/>
    <property type="molecule type" value="Genomic_DNA"/>
</dbReference>
<reference evidence="1 2" key="1">
    <citation type="submission" date="2019-03" db="EMBL/GenBank/DDBJ databases">
        <title>First draft genome of Liparis tanakae, snailfish: a comprehensive survey of snailfish specific genes.</title>
        <authorList>
            <person name="Kim W."/>
            <person name="Song I."/>
            <person name="Jeong J.-H."/>
            <person name="Kim D."/>
            <person name="Kim S."/>
            <person name="Ryu S."/>
            <person name="Song J.Y."/>
            <person name="Lee S.K."/>
        </authorList>
    </citation>
    <scope>NUCLEOTIDE SEQUENCE [LARGE SCALE GENOMIC DNA]</scope>
    <source>
        <tissue evidence="1">Muscle</tissue>
    </source>
</reference>
<protein>
    <submittedName>
        <fullName evidence="1">Uncharacterized protein</fullName>
    </submittedName>
</protein>
<organism evidence="1 2">
    <name type="scientific">Liparis tanakae</name>
    <name type="common">Tanaka's snailfish</name>
    <dbReference type="NCBI Taxonomy" id="230148"/>
    <lineage>
        <taxon>Eukaryota</taxon>
        <taxon>Metazoa</taxon>
        <taxon>Chordata</taxon>
        <taxon>Craniata</taxon>
        <taxon>Vertebrata</taxon>
        <taxon>Euteleostomi</taxon>
        <taxon>Actinopterygii</taxon>
        <taxon>Neopterygii</taxon>
        <taxon>Teleostei</taxon>
        <taxon>Neoteleostei</taxon>
        <taxon>Acanthomorphata</taxon>
        <taxon>Eupercaria</taxon>
        <taxon>Perciformes</taxon>
        <taxon>Cottioidei</taxon>
        <taxon>Cottales</taxon>
        <taxon>Liparidae</taxon>
        <taxon>Liparis</taxon>
    </lineage>
</organism>
<name>A0A4Z2FUS5_9TELE</name>
<accession>A0A4Z2FUS5</accession>
<sequence>MGNRCGLMNEECTMGTHNFTPPVRSNRSLRQHRTSYETNVSNVRINCGGLIEILRGNRAVSS</sequence>
<comment type="caution">
    <text evidence="1">The sequence shown here is derived from an EMBL/GenBank/DDBJ whole genome shotgun (WGS) entry which is preliminary data.</text>
</comment>
<dbReference type="Proteomes" id="UP000314294">
    <property type="component" value="Unassembled WGS sequence"/>
</dbReference>
<evidence type="ECO:0000313" key="2">
    <source>
        <dbReference type="Proteomes" id="UP000314294"/>
    </source>
</evidence>
<gene>
    <name evidence="1" type="ORF">EYF80_045708</name>
</gene>
<dbReference type="AlphaFoldDB" id="A0A4Z2FUS5"/>